<evidence type="ECO:0000313" key="3">
    <source>
        <dbReference type="Proteomes" id="UP000321062"/>
    </source>
</evidence>
<feature type="region of interest" description="Disordered" evidence="1">
    <location>
        <begin position="70"/>
        <end position="106"/>
    </location>
</feature>
<accession>A0A5B9DX09</accession>
<dbReference type="AlphaFoldDB" id="A0A5B9DX09"/>
<gene>
    <name evidence="2" type="ORF">FNA67_12745</name>
</gene>
<dbReference type="Proteomes" id="UP000321062">
    <property type="component" value="Chromosome"/>
</dbReference>
<dbReference type="EMBL" id="CP041690">
    <property type="protein sequence ID" value="QEE22788.1"/>
    <property type="molecule type" value="Genomic_DNA"/>
</dbReference>
<dbReference type="Pfam" id="PF09849">
    <property type="entry name" value="DUF2076"/>
    <property type="match status" value="1"/>
</dbReference>
<reference evidence="2 3" key="1">
    <citation type="journal article" date="2015" name="Int. J. Syst. Evol. Microbiol.">
        <title>Youhaiella tibetensis gen. nov., sp. nov., isolated from subsurface sediment.</title>
        <authorList>
            <person name="Wang Y.X."/>
            <person name="Huang F.Q."/>
            <person name="Nogi Y."/>
            <person name="Pang S.J."/>
            <person name="Wang P.K."/>
            <person name="Lv J."/>
        </authorList>
    </citation>
    <scope>NUCLEOTIDE SEQUENCE [LARGE SCALE GENOMIC DNA]</scope>
    <source>
        <strain evidence="3">fig4</strain>
    </source>
</reference>
<dbReference type="OrthoDB" id="122910at2"/>
<protein>
    <submittedName>
        <fullName evidence="2">DUF2076 domain-containing protein</fullName>
    </submittedName>
</protein>
<organism evidence="2 3">
    <name type="scientific">Paradevosia tibetensis</name>
    <dbReference type="NCBI Taxonomy" id="1447062"/>
    <lineage>
        <taxon>Bacteria</taxon>
        <taxon>Pseudomonadati</taxon>
        <taxon>Pseudomonadota</taxon>
        <taxon>Alphaproteobacteria</taxon>
        <taxon>Hyphomicrobiales</taxon>
        <taxon>Devosiaceae</taxon>
        <taxon>Paradevosia</taxon>
    </lineage>
</organism>
<feature type="compositionally biased region" description="Basic and acidic residues" evidence="1">
    <location>
        <begin position="83"/>
        <end position="97"/>
    </location>
</feature>
<feature type="compositionally biased region" description="Acidic residues" evidence="1">
    <location>
        <begin position="154"/>
        <end position="168"/>
    </location>
</feature>
<evidence type="ECO:0000256" key="1">
    <source>
        <dbReference type="SAM" id="MobiDB-lite"/>
    </source>
</evidence>
<dbReference type="KEGG" id="yti:FNA67_12745"/>
<keyword evidence="3" id="KW-1185">Reference proteome</keyword>
<feature type="region of interest" description="Disordered" evidence="1">
    <location>
        <begin position="138"/>
        <end position="180"/>
    </location>
</feature>
<sequence length="180" mass="19171">MSREDRNAIEGLFDRLARVERDGAHRDPEAEALIAEEIARAPHSTYYMAQTIVVQEQALTQAERRIAELEARLPSQQQPQRRSPWDRGDEPAYDRQRPQQQGWGGAGGGGFMAGALQTALGVAGGVMLGNMIGGLFSAGSAHAGESDSGQDSGSDQDQDAGGQDDDDMFGGGDFDTGGDF</sequence>
<feature type="compositionally biased region" description="Gly residues" evidence="1">
    <location>
        <begin position="169"/>
        <end position="180"/>
    </location>
</feature>
<evidence type="ECO:0000313" key="2">
    <source>
        <dbReference type="EMBL" id="QEE22788.1"/>
    </source>
</evidence>
<proteinExistence type="predicted"/>
<name>A0A5B9DX09_9HYPH</name>
<dbReference type="InterPro" id="IPR018648">
    <property type="entry name" value="DUF2076"/>
</dbReference>